<dbReference type="Gene3D" id="3.40.50.150">
    <property type="entry name" value="Vaccinia Virus protein VP39"/>
    <property type="match status" value="1"/>
</dbReference>
<gene>
    <name evidence="2" type="ORF">J2S08_001468</name>
</gene>
<dbReference type="SUPFAM" id="SSF53335">
    <property type="entry name" value="S-adenosyl-L-methionine-dependent methyltransferases"/>
    <property type="match status" value="1"/>
</dbReference>
<dbReference type="Pfam" id="PF13649">
    <property type="entry name" value="Methyltransf_25"/>
    <property type="match status" value="1"/>
</dbReference>
<accession>A0ABT9WQX9</accession>
<evidence type="ECO:0000313" key="3">
    <source>
        <dbReference type="Proteomes" id="UP001223586"/>
    </source>
</evidence>
<dbReference type="InterPro" id="IPR029063">
    <property type="entry name" value="SAM-dependent_MTases_sf"/>
</dbReference>
<dbReference type="InterPro" id="IPR041698">
    <property type="entry name" value="Methyltransf_25"/>
</dbReference>
<protein>
    <submittedName>
        <fullName evidence="2">SAM-dependent methyltransferase</fullName>
    </submittedName>
</protein>
<keyword evidence="2" id="KW-0808">Transferase</keyword>
<name>A0ABT9WQX9_9BACI</name>
<dbReference type="GO" id="GO:0032259">
    <property type="term" value="P:methylation"/>
    <property type="evidence" value="ECO:0007669"/>
    <property type="project" value="UniProtKB-KW"/>
</dbReference>
<sequence>MFSYNELSTEVYDLTKPVGFSINGDKEYYLEKLKGCKGRILEPFVGSGRMLIPLLKAGFTVDGIDYSPEMLASCRKRCLEQGFDPILIEGSVEHFSSSHQYEAIIIPTGSFLLIEDRKTSMRTLKRLFDHLAPGGRLIVDLFLPASNLEIGKTSFSAYPLPSGELITMEENCAEIDYINQCTVSYLKYEKWREGKLIQSELQRFPLRWYGYEEFKLILANVGFSEISTAADYKDHKQPTNETSIFTFEAVK</sequence>
<dbReference type="GO" id="GO:0008168">
    <property type="term" value="F:methyltransferase activity"/>
    <property type="evidence" value="ECO:0007669"/>
    <property type="project" value="UniProtKB-KW"/>
</dbReference>
<comment type="caution">
    <text evidence="2">The sequence shown here is derived from an EMBL/GenBank/DDBJ whole genome shotgun (WGS) entry which is preliminary data.</text>
</comment>
<keyword evidence="3" id="KW-1185">Reference proteome</keyword>
<keyword evidence="2" id="KW-0489">Methyltransferase</keyword>
<dbReference type="RefSeq" id="WP_307228113.1">
    <property type="nucleotide sequence ID" value="NZ_JAUSTT010000007.1"/>
</dbReference>
<evidence type="ECO:0000259" key="1">
    <source>
        <dbReference type="Pfam" id="PF13649"/>
    </source>
</evidence>
<proteinExistence type="predicted"/>
<dbReference type="Gene3D" id="2.20.25.110">
    <property type="entry name" value="S-adenosyl-L-methionine-dependent methyltransferases"/>
    <property type="match status" value="1"/>
</dbReference>
<organism evidence="2 3">
    <name type="scientific">Bacillus chungangensis</name>
    <dbReference type="NCBI Taxonomy" id="587633"/>
    <lineage>
        <taxon>Bacteria</taxon>
        <taxon>Bacillati</taxon>
        <taxon>Bacillota</taxon>
        <taxon>Bacilli</taxon>
        <taxon>Bacillales</taxon>
        <taxon>Bacillaceae</taxon>
        <taxon>Bacillus</taxon>
    </lineage>
</organism>
<dbReference type="EMBL" id="JAUSTT010000007">
    <property type="protein sequence ID" value="MDQ0175634.1"/>
    <property type="molecule type" value="Genomic_DNA"/>
</dbReference>
<reference evidence="2 3" key="1">
    <citation type="submission" date="2023-07" db="EMBL/GenBank/DDBJ databases">
        <title>Genomic Encyclopedia of Type Strains, Phase IV (KMG-IV): sequencing the most valuable type-strain genomes for metagenomic binning, comparative biology and taxonomic classification.</title>
        <authorList>
            <person name="Goeker M."/>
        </authorList>
    </citation>
    <scope>NUCLEOTIDE SEQUENCE [LARGE SCALE GENOMIC DNA]</scope>
    <source>
        <strain evidence="2 3">DSM 23837</strain>
    </source>
</reference>
<feature type="domain" description="Methyltransferase" evidence="1">
    <location>
        <begin position="40"/>
        <end position="135"/>
    </location>
</feature>
<dbReference type="Proteomes" id="UP001223586">
    <property type="component" value="Unassembled WGS sequence"/>
</dbReference>
<dbReference type="CDD" id="cd02440">
    <property type="entry name" value="AdoMet_MTases"/>
    <property type="match status" value="1"/>
</dbReference>
<evidence type="ECO:0000313" key="2">
    <source>
        <dbReference type="EMBL" id="MDQ0175634.1"/>
    </source>
</evidence>